<keyword evidence="5" id="KW-1185">Reference proteome</keyword>
<feature type="non-terminal residue" evidence="4">
    <location>
        <position position="1"/>
    </location>
</feature>
<name>A0A9Q0XS42_9SAUR</name>
<dbReference type="Gene3D" id="2.30.29.30">
    <property type="entry name" value="Pleckstrin-homology domain (PH domain)/Phosphotyrosine-binding domain (PTB)"/>
    <property type="match status" value="1"/>
</dbReference>
<feature type="region of interest" description="Disordered" evidence="1">
    <location>
        <begin position="169"/>
        <end position="217"/>
    </location>
</feature>
<evidence type="ECO:0000313" key="5">
    <source>
        <dbReference type="Proteomes" id="UP001142489"/>
    </source>
</evidence>
<dbReference type="GO" id="GO:0005547">
    <property type="term" value="F:phosphatidylinositol-3,4,5-trisphosphate binding"/>
    <property type="evidence" value="ECO:0007669"/>
    <property type="project" value="TreeGrafter"/>
</dbReference>
<reference evidence="4" key="1">
    <citation type="journal article" date="2023" name="DNA Res.">
        <title>Chromosome-level genome assembly of Phrynocephalus forsythii using third-generation DNA sequencing and Hi-C analysis.</title>
        <authorList>
            <person name="Qi Y."/>
            <person name="Zhao W."/>
            <person name="Zhao Y."/>
            <person name="Niu C."/>
            <person name="Cao S."/>
            <person name="Zhang Y."/>
        </authorList>
    </citation>
    <scope>NUCLEOTIDE SEQUENCE</scope>
    <source>
        <tissue evidence="4">Muscle</tissue>
    </source>
</reference>
<dbReference type="Pfam" id="PF00169">
    <property type="entry name" value="PH"/>
    <property type="match status" value="1"/>
</dbReference>
<organism evidence="4 5">
    <name type="scientific">Phrynocephalus forsythii</name>
    <dbReference type="NCBI Taxonomy" id="171643"/>
    <lineage>
        <taxon>Eukaryota</taxon>
        <taxon>Metazoa</taxon>
        <taxon>Chordata</taxon>
        <taxon>Craniata</taxon>
        <taxon>Vertebrata</taxon>
        <taxon>Euteleostomi</taxon>
        <taxon>Lepidosauria</taxon>
        <taxon>Squamata</taxon>
        <taxon>Bifurcata</taxon>
        <taxon>Unidentata</taxon>
        <taxon>Episquamata</taxon>
        <taxon>Toxicofera</taxon>
        <taxon>Iguania</taxon>
        <taxon>Acrodonta</taxon>
        <taxon>Agamidae</taxon>
        <taxon>Agaminae</taxon>
        <taxon>Phrynocephalus</taxon>
    </lineage>
</organism>
<dbReference type="SMART" id="SM00233">
    <property type="entry name" value="PH"/>
    <property type="match status" value="1"/>
</dbReference>
<dbReference type="GO" id="GO:0005096">
    <property type="term" value="F:GTPase activator activity"/>
    <property type="evidence" value="ECO:0007669"/>
    <property type="project" value="TreeGrafter"/>
</dbReference>
<dbReference type="CDD" id="cd09490">
    <property type="entry name" value="SAM_Arap1_2_3"/>
    <property type="match status" value="1"/>
</dbReference>
<accession>A0A9Q0XS42</accession>
<dbReference type="AlphaFoldDB" id="A0A9Q0XS42"/>
<comment type="caution">
    <text evidence="4">The sequence shown here is derived from an EMBL/GenBank/DDBJ whole genome shotgun (WGS) entry which is preliminary data.</text>
</comment>
<dbReference type="InterPro" id="IPR011993">
    <property type="entry name" value="PH-like_dom_sf"/>
</dbReference>
<dbReference type="PROSITE" id="PS50003">
    <property type="entry name" value="PH_DOMAIN"/>
    <property type="match status" value="1"/>
</dbReference>
<dbReference type="InterPro" id="IPR001849">
    <property type="entry name" value="PH_domain"/>
</dbReference>
<dbReference type="SUPFAM" id="SSF47769">
    <property type="entry name" value="SAM/Pointed domain"/>
    <property type="match status" value="1"/>
</dbReference>
<dbReference type="EMBL" id="JAPFRF010000007">
    <property type="protein sequence ID" value="KAJ7326620.1"/>
    <property type="molecule type" value="Genomic_DNA"/>
</dbReference>
<evidence type="ECO:0000259" key="2">
    <source>
        <dbReference type="PROSITE" id="PS50003"/>
    </source>
</evidence>
<dbReference type="GO" id="GO:0005737">
    <property type="term" value="C:cytoplasm"/>
    <property type="evidence" value="ECO:0007669"/>
    <property type="project" value="TreeGrafter"/>
</dbReference>
<proteinExistence type="predicted"/>
<dbReference type="Gene3D" id="1.10.150.50">
    <property type="entry name" value="Transcription Factor, Ets-1"/>
    <property type="match status" value="1"/>
</dbReference>
<feature type="domain" description="PH" evidence="2">
    <location>
        <begin position="477"/>
        <end position="569"/>
    </location>
</feature>
<evidence type="ECO:0008006" key="6">
    <source>
        <dbReference type="Google" id="ProtNLM"/>
    </source>
</evidence>
<dbReference type="SUPFAM" id="SSF50729">
    <property type="entry name" value="PH domain-like"/>
    <property type="match status" value="1"/>
</dbReference>
<dbReference type="Proteomes" id="UP001142489">
    <property type="component" value="Unassembled WGS sequence"/>
</dbReference>
<gene>
    <name evidence="4" type="ORF">JRQ81_016379</name>
</gene>
<dbReference type="OrthoDB" id="29546at2759"/>
<dbReference type="SMART" id="SM00454">
    <property type="entry name" value="SAM"/>
    <property type="match status" value="1"/>
</dbReference>
<protein>
    <recommendedName>
        <fullName evidence="6">ArfGAP with RhoGAP domain, ankyrin repeat and PH domain 2</fullName>
    </recommendedName>
</protein>
<dbReference type="Pfam" id="PF07647">
    <property type="entry name" value="SAM_2"/>
    <property type="match status" value="1"/>
</dbReference>
<dbReference type="PROSITE" id="PS50105">
    <property type="entry name" value="SAM_DOMAIN"/>
    <property type="match status" value="1"/>
</dbReference>
<dbReference type="CDD" id="cd13253">
    <property type="entry name" value="PH1_ARAP"/>
    <property type="match status" value="1"/>
</dbReference>
<evidence type="ECO:0000313" key="4">
    <source>
        <dbReference type="EMBL" id="KAJ7326620.1"/>
    </source>
</evidence>
<evidence type="ECO:0000259" key="3">
    <source>
        <dbReference type="PROSITE" id="PS50105"/>
    </source>
</evidence>
<feature type="domain" description="SAM" evidence="3">
    <location>
        <begin position="3"/>
        <end position="67"/>
    </location>
</feature>
<dbReference type="PANTHER" id="PTHR45899">
    <property type="entry name" value="RHO GTPASE ACTIVATING PROTEIN AT 15B, ISOFORM C"/>
    <property type="match status" value="1"/>
</dbReference>
<evidence type="ECO:0000256" key="1">
    <source>
        <dbReference type="SAM" id="MobiDB-lite"/>
    </source>
</evidence>
<sequence>MSFRDIDIREFLGSINLKQYFPNFQDFGYNTLRDCAGINDNSLQQIGISPTGHRRRILKQLGAMLAKMPAESVCVQSPRAEAKEDQGNGSSQPFSQSFKACNLDLEESITLSCVCNELTNTPCGNRCLYEENQGLADHESLGAQSRMTFHLDSSDSSCPDLSCSENVSGIPGKELSNGMSKRLPPVDDLLDKGKLPTSNAGPREVPFPPSTSSSAGMKASDDELLMLSGLENSAGTPSPDCPFFEFQGEMVENDLYSASNHNPTKLAPRLTRSFMLRHRPVPEIPGSSTAASSASFSQEKRNMNGLSICCSEDLISQRDPADEKPPPISPYGETFLISCSEELVSYLIEFQSQIYSVDEVKQLYFLFFPFSDLSNTRNQKTLDNVVKNESLPREDNTASPHRFMGEYEYSSVKGCARYARKGKYKTSKAPRDFQVGHLDLSRKELLYFSQPAAIRESVSGSGDSITPYACFYGPAMKKTKEGWLDKLSPQGKHMFQKRWVKFDGDSMSYYNNDKEVYSKGIIFLSAMSAVRGHGDNKFEVVTAHRIFVFRAEKEDERDDWISMIRGALQSQPEISRARTTAPPEKSGYLELKGYKAKIFTLLQGNNVWICKNDQDFKTGYGITIIPMNVANVRQVDRTAKQSFEIITPYRSF</sequence>
<dbReference type="InterPro" id="IPR013761">
    <property type="entry name" value="SAM/pointed_sf"/>
</dbReference>
<dbReference type="PANTHER" id="PTHR45899:SF1">
    <property type="entry name" value="ARF-GAP WITH RHO-GAP DOMAIN, ANK REPEAT AND PH DOMAIN-CONTAINING PROTEIN 2"/>
    <property type="match status" value="1"/>
</dbReference>
<dbReference type="InterPro" id="IPR052227">
    <property type="entry name" value="Arf-Rho-GAP_ANK-PH_domain"/>
</dbReference>
<dbReference type="InterPro" id="IPR001660">
    <property type="entry name" value="SAM"/>
</dbReference>